<reference evidence="1 2" key="1">
    <citation type="submission" date="2016-11" db="EMBL/GenBank/DDBJ databases">
        <title>Sphingorhabdus sp. LPB0140, isolated from marine environment.</title>
        <authorList>
            <person name="Kim E."/>
            <person name="Yi H."/>
        </authorList>
    </citation>
    <scope>NUCLEOTIDE SEQUENCE [LARGE SCALE GENOMIC DNA]</scope>
    <source>
        <strain evidence="1 2">LPB0140</strain>
    </source>
</reference>
<proteinExistence type="predicted"/>
<dbReference type="InterPro" id="IPR053842">
    <property type="entry name" value="NikA-like"/>
</dbReference>
<protein>
    <submittedName>
        <fullName evidence="1">Uncharacterized protein</fullName>
    </submittedName>
</protein>
<name>A0A1L3JDE8_9SPHN</name>
<accession>A0A1L3JDE8</accession>
<evidence type="ECO:0000313" key="1">
    <source>
        <dbReference type="EMBL" id="APG63145.1"/>
    </source>
</evidence>
<dbReference type="Pfam" id="PF21983">
    <property type="entry name" value="NikA-like"/>
    <property type="match status" value="1"/>
</dbReference>
<sequence>MSGPIKDTFAKAATCPPEKAKKVYPKPVSVRFTDEERAELEHKAGNLTLSAYIRLQCVGEVAAPHRTKGKRPVKDQEALGRVLGALGKSHLSNNLNQLAKAANNGTLGLQDDTESAILKAAYDIAYIRMTLVKALGLQEGPS</sequence>
<dbReference type="RefSeq" id="WP_072559796.1">
    <property type="nucleotide sequence ID" value="NZ_CP018154.1"/>
</dbReference>
<organism evidence="1 2">
    <name type="scientific">Sphingorhabdus lutea</name>
    <dbReference type="NCBI Taxonomy" id="1913578"/>
    <lineage>
        <taxon>Bacteria</taxon>
        <taxon>Pseudomonadati</taxon>
        <taxon>Pseudomonadota</taxon>
        <taxon>Alphaproteobacteria</taxon>
        <taxon>Sphingomonadales</taxon>
        <taxon>Sphingomonadaceae</taxon>
        <taxon>Sphingorhabdus</taxon>
    </lineage>
</organism>
<dbReference type="EMBL" id="CP018154">
    <property type="protein sequence ID" value="APG63145.1"/>
    <property type="molecule type" value="Genomic_DNA"/>
</dbReference>
<keyword evidence="2" id="KW-1185">Reference proteome</keyword>
<dbReference type="Proteomes" id="UP000242561">
    <property type="component" value="Chromosome"/>
</dbReference>
<dbReference type="KEGG" id="sphl:LPB140_10490"/>
<evidence type="ECO:0000313" key="2">
    <source>
        <dbReference type="Proteomes" id="UP000242561"/>
    </source>
</evidence>
<gene>
    <name evidence="1" type="ORF">LPB140_10490</name>
</gene>
<dbReference type="OrthoDB" id="8548224at2"/>
<dbReference type="AlphaFoldDB" id="A0A1L3JDE8"/>
<dbReference type="STRING" id="1913578.LPB140_10490"/>